<proteinExistence type="predicted"/>
<keyword evidence="1" id="KW-1133">Transmembrane helix</keyword>
<feature type="transmembrane region" description="Helical" evidence="1">
    <location>
        <begin position="46"/>
        <end position="64"/>
    </location>
</feature>
<keyword evidence="1" id="KW-0472">Membrane</keyword>
<feature type="transmembrane region" description="Helical" evidence="1">
    <location>
        <begin position="195"/>
        <end position="218"/>
    </location>
</feature>
<dbReference type="InterPro" id="IPR050327">
    <property type="entry name" value="Proton-linked_MCT"/>
</dbReference>
<feature type="domain" description="Major facilitator superfamily (MFS) profile" evidence="2">
    <location>
        <begin position="1"/>
        <end position="376"/>
    </location>
</feature>
<keyword evidence="1" id="KW-0812">Transmembrane</keyword>
<dbReference type="PANTHER" id="PTHR11360:SF290">
    <property type="entry name" value="MONOCARBOXYLATE MFS PERMEASE"/>
    <property type="match status" value="1"/>
</dbReference>
<feature type="transmembrane region" description="Helical" evidence="1">
    <location>
        <begin position="230"/>
        <end position="249"/>
    </location>
</feature>
<feature type="transmembrane region" description="Helical" evidence="1">
    <location>
        <begin position="135"/>
        <end position="155"/>
    </location>
</feature>
<dbReference type="Pfam" id="PF07690">
    <property type="entry name" value="MFS_1"/>
    <property type="match status" value="1"/>
</dbReference>
<feature type="transmembrane region" description="Helical" evidence="1">
    <location>
        <begin position="315"/>
        <end position="337"/>
    </location>
</feature>
<dbReference type="PROSITE" id="PS50850">
    <property type="entry name" value="MFS"/>
    <property type="match status" value="1"/>
</dbReference>
<dbReference type="InterPro" id="IPR020846">
    <property type="entry name" value="MFS_dom"/>
</dbReference>
<name>A0A382E686_9ZZZZ</name>
<feature type="transmembrane region" description="Helical" evidence="1">
    <location>
        <begin position="70"/>
        <end position="94"/>
    </location>
</feature>
<accession>A0A382E686</accession>
<evidence type="ECO:0000259" key="2">
    <source>
        <dbReference type="PROSITE" id="PS50850"/>
    </source>
</evidence>
<sequence length="376" mass="40420">SSPMRDALGWTLSDIFAGLTIRILAGAAGAFLFTRFADYKNGAMRSVAVTGLIIAVSLALTSRVQEVWQFWLLFGVVNGLASGGHSALLTAAVVPRWFRRSRGRAVATATMGSSVAAFVLPFSIAYLVRSSDWETAWLVLAGLFFSLSVLPAVLIRRQPEDLGMIPDGGAPPRELTEPPLTEVSITAQKAVRSKIFWLLILTVSLATTSSMSVPAIMAPMFEWKEFTPERAALAATIYGLFSLSSRYLWGYLADKIPVHMMLTGVGVFNAMTLPLLIFLFGNVAYVYAALVGIGVSGLVVAQTLVWPYYFGRTSLGAIIGISRPFPVVMSSAAILLMSQDFDRSGSYTFSLAAMGLFAGLSALAMFTVSKVSGHRN</sequence>
<dbReference type="EMBL" id="UINC01042819">
    <property type="protein sequence ID" value="SVB45965.1"/>
    <property type="molecule type" value="Genomic_DNA"/>
</dbReference>
<organism evidence="3">
    <name type="scientific">marine metagenome</name>
    <dbReference type="NCBI Taxonomy" id="408172"/>
    <lineage>
        <taxon>unclassified sequences</taxon>
        <taxon>metagenomes</taxon>
        <taxon>ecological metagenomes</taxon>
    </lineage>
</organism>
<feature type="transmembrane region" description="Helical" evidence="1">
    <location>
        <begin position="106"/>
        <end position="129"/>
    </location>
</feature>
<evidence type="ECO:0000313" key="3">
    <source>
        <dbReference type="EMBL" id="SVB45965.1"/>
    </source>
</evidence>
<protein>
    <recommendedName>
        <fullName evidence="2">Major facilitator superfamily (MFS) profile domain-containing protein</fullName>
    </recommendedName>
</protein>
<reference evidence="3" key="1">
    <citation type="submission" date="2018-05" db="EMBL/GenBank/DDBJ databases">
        <authorList>
            <person name="Lanie J.A."/>
            <person name="Ng W.-L."/>
            <person name="Kazmierczak K.M."/>
            <person name="Andrzejewski T.M."/>
            <person name="Davidsen T.M."/>
            <person name="Wayne K.J."/>
            <person name="Tettelin H."/>
            <person name="Glass J.I."/>
            <person name="Rusch D."/>
            <person name="Podicherti R."/>
            <person name="Tsui H.-C.T."/>
            <person name="Winkler M.E."/>
        </authorList>
    </citation>
    <scope>NUCLEOTIDE SEQUENCE</scope>
</reference>
<feature type="transmembrane region" description="Helical" evidence="1">
    <location>
        <begin position="15"/>
        <end position="34"/>
    </location>
</feature>
<dbReference type="InterPro" id="IPR036259">
    <property type="entry name" value="MFS_trans_sf"/>
</dbReference>
<dbReference type="PANTHER" id="PTHR11360">
    <property type="entry name" value="MONOCARBOXYLATE TRANSPORTER"/>
    <property type="match status" value="1"/>
</dbReference>
<dbReference type="SUPFAM" id="SSF103473">
    <property type="entry name" value="MFS general substrate transporter"/>
    <property type="match status" value="1"/>
</dbReference>
<feature type="transmembrane region" description="Helical" evidence="1">
    <location>
        <begin position="349"/>
        <end position="368"/>
    </location>
</feature>
<dbReference type="Gene3D" id="1.20.1250.20">
    <property type="entry name" value="MFS general substrate transporter like domains"/>
    <property type="match status" value="2"/>
</dbReference>
<dbReference type="AlphaFoldDB" id="A0A382E686"/>
<dbReference type="GO" id="GO:0022857">
    <property type="term" value="F:transmembrane transporter activity"/>
    <property type="evidence" value="ECO:0007669"/>
    <property type="project" value="InterPro"/>
</dbReference>
<dbReference type="InterPro" id="IPR011701">
    <property type="entry name" value="MFS"/>
</dbReference>
<evidence type="ECO:0000256" key="1">
    <source>
        <dbReference type="SAM" id="Phobius"/>
    </source>
</evidence>
<feature type="transmembrane region" description="Helical" evidence="1">
    <location>
        <begin position="261"/>
        <end position="280"/>
    </location>
</feature>
<feature type="transmembrane region" description="Helical" evidence="1">
    <location>
        <begin position="286"/>
        <end position="308"/>
    </location>
</feature>
<gene>
    <name evidence="3" type="ORF">METZ01_LOCUS198819</name>
</gene>
<feature type="non-terminal residue" evidence="3">
    <location>
        <position position="1"/>
    </location>
</feature>